<dbReference type="GO" id="GO:0003735">
    <property type="term" value="F:structural constituent of ribosome"/>
    <property type="evidence" value="ECO:0007669"/>
    <property type="project" value="InterPro"/>
</dbReference>
<evidence type="ECO:0000256" key="4">
    <source>
        <dbReference type="HAMAP-Rule" id="MF_01368"/>
    </source>
</evidence>
<comment type="similarity">
    <text evidence="1 4 5">Belongs to the bacterial ribosomal protein bL17 family.</text>
</comment>
<dbReference type="Proteomes" id="UP000178930">
    <property type="component" value="Unassembled WGS sequence"/>
</dbReference>
<name>A0A1G1XUL8_9BACT</name>
<dbReference type="HAMAP" id="MF_01368">
    <property type="entry name" value="Ribosomal_bL17"/>
    <property type="match status" value="1"/>
</dbReference>
<evidence type="ECO:0000313" key="7">
    <source>
        <dbReference type="Proteomes" id="UP000178930"/>
    </source>
</evidence>
<evidence type="ECO:0000256" key="1">
    <source>
        <dbReference type="ARBA" id="ARBA00008777"/>
    </source>
</evidence>
<evidence type="ECO:0000256" key="2">
    <source>
        <dbReference type="ARBA" id="ARBA00022980"/>
    </source>
</evidence>
<dbReference type="EMBL" id="MHIB01000031">
    <property type="protein sequence ID" value="OGY43681.1"/>
    <property type="molecule type" value="Genomic_DNA"/>
</dbReference>
<accession>A0A1G1XUL8</accession>
<dbReference type="NCBIfam" id="TIGR00059">
    <property type="entry name" value="L17"/>
    <property type="match status" value="1"/>
</dbReference>
<dbReference type="STRING" id="1797532.A2729_03245"/>
<evidence type="ECO:0000313" key="6">
    <source>
        <dbReference type="EMBL" id="OGY43681.1"/>
    </source>
</evidence>
<dbReference type="PROSITE" id="PS01167">
    <property type="entry name" value="RIBOSOMAL_L17"/>
    <property type="match status" value="1"/>
</dbReference>
<organism evidence="6 7">
    <name type="scientific">Candidatus Buchananbacteria bacterium RIFCSPHIGHO2_01_FULL_39_14</name>
    <dbReference type="NCBI Taxonomy" id="1797532"/>
    <lineage>
        <taxon>Bacteria</taxon>
        <taxon>Candidatus Buchananiibacteriota</taxon>
    </lineage>
</organism>
<comment type="subunit">
    <text evidence="4">Part of the 50S ribosomal subunit. Contacts protein L32.</text>
</comment>
<dbReference type="AlphaFoldDB" id="A0A1G1XUL8"/>
<dbReference type="GO" id="GO:0022625">
    <property type="term" value="C:cytosolic large ribosomal subunit"/>
    <property type="evidence" value="ECO:0007669"/>
    <property type="project" value="TreeGrafter"/>
</dbReference>
<sequence length="116" mass="13240">MRHRKKGKILDRKKAPRKALLRSLATSLILYEKIKTTKAKAKTVRPLVERLITAAKKNDLNSRRKLLSVLYHKKAVAKALEVLGPRYQERAGGYTRIIKLGRRQGDNAEIAQIELV</sequence>
<dbReference type="Gene3D" id="3.90.1030.10">
    <property type="entry name" value="Ribosomal protein L17"/>
    <property type="match status" value="1"/>
</dbReference>
<dbReference type="InterPro" id="IPR047859">
    <property type="entry name" value="Ribosomal_bL17_CS"/>
</dbReference>
<dbReference type="SUPFAM" id="SSF64263">
    <property type="entry name" value="Prokaryotic ribosomal protein L17"/>
    <property type="match status" value="1"/>
</dbReference>
<comment type="caution">
    <text evidence="6">The sequence shown here is derived from an EMBL/GenBank/DDBJ whole genome shotgun (WGS) entry which is preliminary data.</text>
</comment>
<proteinExistence type="inferred from homology"/>
<dbReference type="PANTHER" id="PTHR14413">
    <property type="entry name" value="RIBOSOMAL PROTEIN L17"/>
    <property type="match status" value="1"/>
</dbReference>
<evidence type="ECO:0000256" key="3">
    <source>
        <dbReference type="ARBA" id="ARBA00023274"/>
    </source>
</evidence>
<keyword evidence="3 4" id="KW-0687">Ribonucleoprotein</keyword>
<gene>
    <name evidence="4" type="primary">rplQ</name>
    <name evidence="6" type="ORF">A2729_03245</name>
</gene>
<dbReference type="InterPro" id="IPR036373">
    <property type="entry name" value="Ribosomal_bL17_sf"/>
</dbReference>
<evidence type="ECO:0000256" key="5">
    <source>
        <dbReference type="RuleBase" id="RU000660"/>
    </source>
</evidence>
<reference evidence="6 7" key="1">
    <citation type="journal article" date="2016" name="Nat. Commun.">
        <title>Thousands of microbial genomes shed light on interconnected biogeochemical processes in an aquifer system.</title>
        <authorList>
            <person name="Anantharaman K."/>
            <person name="Brown C.T."/>
            <person name="Hug L.A."/>
            <person name="Sharon I."/>
            <person name="Castelle C.J."/>
            <person name="Probst A.J."/>
            <person name="Thomas B.C."/>
            <person name="Singh A."/>
            <person name="Wilkins M.J."/>
            <person name="Karaoz U."/>
            <person name="Brodie E.L."/>
            <person name="Williams K.H."/>
            <person name="Hubbard S.S."/>
            <person name="Banfield J.F."/>
        </authorList>
    </citation>
    <scope>NUCLEOTIDE SEQUENCE [LARGE SCALE GENOMIC DNA]</scope>
</reference>
<protein>
    <recommendedName>
        <fullName evidence="4">Large ribosomal subunit protein bL17</fullName>
    </recommendedName>
</protein>
<keyword evidence="2 4" id="KW-0689">Ribosomal protein</keyword>
<dbReference type="InterPro" id="IPR000456">
    <property type="entry name" value="Ribosomal_bL17"/>
</dbReference>
<dbReference type="GO" id="GO:0006412">
    <property type="term" value="P:translation"/>
    <property type="evidence" value="ECO:0007669"/>
    <property type="project" value="UniProtKB-UniRule"/>
</dbReference>
<dbReference type="PANTHER" id="PTHR14413:SF16">
    <property type="entry name" value="LARGE RIBOSOMAL SUBUNIT PROTEIN BL17M"/>
    <property type="match status" value="1"/>
</dbReference>
<dbReference type="Pfam" id="PF01196">
    <property type="entry name" value="Ribosomal_L17"/>
    <property type="match status" value="1"/>
</dbReference>